<keyword evidence="9" id="KW-0406">Ion transport</keyword>
<dbReference type="GO" id="GO:0005267">
    <property type="term" value="F:potassium channel activity"/>
    <property type="evidence" value="ECO:0007669"/>
    <property type="project" value="UniProtKB-KW"/>
</dbReference>
<dbReference type="PANTHER" id="PTHR31462">
    <property type="entry name" value="ENDOSOMAL/LYSOSOMAL POTASSIUM CHANNEL TMEM175"/>
    <property type="match status" value="1"/>
</dbReference>
<feature type="transmembrane region" description="Helical" evidence="13">
    <location>
        <begin position="21"/>
        <end position="39"/>
    </location>
</feature>
<feature type="transmembrane region" description="Helical" evidence="13">
    <location>
        <begin position="95"/>
        <end position="114"/>
    </location>
</feature>
<comment type="similarity">
    <text evidence="2">Belongs to the TMEM175 family.</text>
</comment>
<evidence type="ECO:0000256" key="2">
    <source>
        <dbReference type="ARBA" id="ARBA00006920"/>
    </source>
</evidence>
<dbReference type="GO" id="GO:0016020">
    <property type="term" value="C:membrane"/>
    <property type="evidence" value="ECO:0007669"/>
    <property type="project" value="UniProtKB-SubCell"/>
</dbReference>
<name>A0A5P9P8E0_9EURY</name>
<evidence type="ECO:0000256" key="4">
    <source>
        <dbReference type="ARBA" id="ARBA00022538"/>
    </source>
</evidence>
<evidence type="ECO:0000256" key="1">
    <source>
        <dbReference type="ARBA" id="ARBA00004141"/>
    </source>
</evidence>
<evidence type="ECO:0000256" key="8">
    <source>
        <dbReference type="ARBA" id="ARBA00022989"/>
    </source>
</evidence>
<evidence type="ECO:0000256" key="6">
    <source>
        <dbReference type="ARBA" id="ARBA00022826"/>
    </source>
</evidence>
<keyword evidence="6" id="KW-0631">Potassium channel</keyword>
<proteinExistence type="inferred from homology"/>
<evidence type="ECO:0000256" key="9">
    <source>
        <dbReference type="ARBA" id="ARBA00023065"/>
    </source>
</evidence>
<evidence type="ECO:0000256" key="3">
    <source>
        <dbReference type="ARBA" id="ARBA00022448"/>
    </source>
</evidence>
<geneLocation type="plasmid" evidence="14 15">
    <name>unnamed1</name>
</geneLocation>
<accession>A0A5P9P8E0</accession>
<evidence type="ECO:0000313" key="14">
    <source>
        <dbReference type="EMBL" id="QFU84378.1"/>
    </source>
</evidence>
<keyword evidence="10 13" id="KW-0472">Membrane</keyword>
<comment type="catalytic activity">
    <reaction evidence="12">
        <text>K(+)(in) = K(+)(out)</text>
        <dbReference type="Rhea" id="RHEA:29463"/>
        <dbReference type="ChEBI" id="CHEBI:29103"/>
    </reaction>
</comment>
<evidence type="ECO:0000256" key="13">
    <source>
        <dbReference type="SAM" id="Phobius"/>
    </source>
</evidence>
<dbReference type="Pfam" id="PF06736">
    <property type="entry name" value="TMEM175"/>
    <property type="match status" value="1"/>
</dbReference>
<keyword evidence="15" id="KW-1185">Reference proteome</keyword>
<evidence type="ECO:0000256" key="10">
    <source>
        <dbReference type="ARBA" id="ARBA00023136"/>
    </source>
</evidence>
<evidence type="ECO:0000256" key="11">
    <source>
        <dbReference type="ARBA" id="ARBA00023303"/>
    </source>
</evidence>
<protein>
    <submittedName>
        <fullName evidence="14">DUF1211 domain-containing protein</fullName>
    </submittedName>
</protein>
<keyword evidence="8 13" id="KW-1133">Transmembrane helix</keyword>
<keyword evidence="7" id="KW-0630">Potassium</keyword>
<dbReference type="GO" id="GO:0015252">
    <property type="term" value="F:proton channel activity"/>
    <property type="evidence" value="ECO:0007669"/>
    <property type="project" value="InterPro"/>
</dbReference>
<keyword evidence="11" id="KW-0407">Ion channel</keyword>
<sequence length="218" mass="23824">MALPFRLESEETDRLIALSDGVIAIAITLLVLEISVPTVPAGSTTAVVPDLTAEQWPEFVGYVLSFLVIGLYWTLHRRVFVYVEGHDRSVVWLNLLFLLLVAFVPYATSVFVAYPTGFGIAFYAGILSLTGFSLALLWGYVSRERLLEAGLTSRTVEIQAARFLVSPIVFAGSAILAQYNPLLAVLSWGLLVPLNGAFESRLVASVEESVTESENQPQ</sequence>
<feature type="transmembrane region" description="Helical" evidence="13">
    <location>
        <begin position="120"/>
        <end position="141"/>
    </location>
</feature>
<feature type="transmembrane region" description="Helical" evidence="13">
    <location>
        <begin position="161"/>
        <end position="179"/>
    </location>
</feature>
<dbReference type="RefSeq" id="WP_152943899.1">
    <property type="nucleotide sequence ID" value="NZ_CP045489.1"/>
</dbReference>
<dbReference type="Proteomes" id="UP000326170">
    <property type="component" value="Plasmid unnamed1"/>
</dbReference>
<comment type="subcellular location">
    <subcellularLocation>
        <location evidence="1">Membrane</location>
        <topology evidence="1">Multi-pass membrane protein</topology>
    </subcellularLocation>
</comment>
<keyword evidence="14" id="KW-0614">Plasmid</keyword>
<evidence type="ECO:0000256" key="5">
    <source>
        <dbReference type="ARBA" id="ARBA00022692"/>
    </source>
</evidence>
<keyword evidence="5 13" id="KW-0812">Transmembrane</keyword>
<dbReference type="KEGG" id="nas:GCU68_17640"/>
<organism evidence="14 15">
    <name type="scientific">Natronorubrum aibiense</name>
    <dbReference type="NCBI Taxonomy" id="348826"/>
    <lineage>
        <taxon>Archaea</taxon>
        <taxon>Methanobacteriati</taxon>
        <taxon>Methanobacteriota</taxon>
        <taxon>Stenosarchaea group</taxon>
        <taxon>Halobacteria</taxon>
        <taxon>Halobacteriales</taxon>
        <taxon>Natrialbaceae</taxon>
        <taxon>Natronorubrum</taxon>
    </lineage>
</organism>
<keyword evidence="3" id="KW-0813">Transport</keyword>
<evidence type="ECO:0000256" key="7">
    <source>
        <dbReference type="ARBA" id="ARBA00022958"/>
    </source>
</evidence>
<evidence type="ECO:0000313" key="15">
    <source>
        <dbReference type="Proteomes" id="UP000326170"/>
    </source>
</evidence>
<dbReference type="GeneID" id="42302898"/>
<dbReference type="OrthoDB" id="10769at2157"/>
<dbReference type="InterPro" id="IPR010617">
    <property type="entry name" value="TMEM175-like"/>
</dbReference>
<dbReference type="AlphaFoldDB" id="A0A5P9P8E0"/>
<dbReference type="PANTHER" id="PTHR31462:SF5">
    <property type="entry name" value="ENDOSOMAL_LYSOSOMAL PROTON CHANNEL TMEM175"/>
    <property type="match status" value="1"/>
</dbReference>
<gene>
    <name evidence="14" type="ORF">GCU68_17640</name>
</gene>
<reference evidence="14 15" key="1">
    <citation type="journal article" date="2007" name="Int. J. Syst. Evol. Microbiol.">
        <title>Natronorubrum sulfidifaciens sp. nov., an extremely haloalkaliphilic archaeon isolated from Aiding salt lake in Xin-Jiang, China.</title>
        <authorList>
            <person name="Cui H.L."/>
            <person name="Tohty D."/>
            <person name="Liu H.C."/>
            <person name="Liu S.J."/>
            <person name="Oren A."/>
            <person name="Zhou P.J."/>
        </authorList>
    </citation>
    <scope>NUCLEOTIDE SEQUENCE [LARGE SCALE GENOMIC DNA]</scope>
    <source>
        <strain evidence="14 15">7-3</strain>
        <plasmid evidence="14">unnamed1</plasmid>
    </source>
</reference>
<keyword evidence="4" id="KW-0633">Potassium transport</keyword>
<dbReference type="EMBL" id="CP045489">
    <property type="protein sequence ID" value="QFU84378.1"/>
    <property type="molecule type" value="Genomic_DNA"/>
</dbReference>
<feature type="transmembrane region" description="Helical" evidence="13">
    <location>
        <begin position="59"/>
        <end position="75"/>
    </location>
</feature>
<evidence type="ECO:0000256" key="12">
    <source>
        <dbReference type="ARBA" id="ARBA00034430"/>
    </source>
</evidence>